<comment type="function">
    <text evidence="3">Toxic component of a type II toxin-antitoxin (TA) system.</text>
</comment>
<accession>A0ABR8K379</accession>
<keyword evidence="3" id="KW-0540">Nuclease</keyword>
<sequence>MRRGEVYDARLEPTEGSEQGGTRPVIIVSRDAINTASPVILAVPCTTYRSNKRIYPTQVLIQPPDGGLTSDSIAMTDQIRVLSKSRLLRLRGILSQEAIAQLNKSLLIALDLPGQDDEIFLDV</sequence>
<name>A0ABR8K379_9NOSO</name>
<feature type="region of interest" description="Disordered" evidence="4">
    <location>
        <begin position="1"/>
        <end position="21"/>
    </location>
</feature>
<dbReference type="Gene3D" id="2.30.30.110">
    <property type="match status" value="1"/>
</dbReference>
<keyword evidence="2" id="KW-1277">Toxin-antitoxin system</keyword>
<dbReference type="Proteomes" id="UP000637383">
    <property type="component" value="Unassembled WGS sequence"/>
</dbReference>
<feature type="compositionally biased region" description="Basic and acidic residues" evidence="4">
    <location>
        <begin position="1"/>
        <end position="13"/>
    </location>
</feature>
<dbReference type="PANTHER" id="PTHR33988">
    <property type="entry name" value="ENDORIBONUCLEASE MAZF-RELATED"/>
    <property type="match status" value="1"/>
</dbReference>
<evidence type="ECO:0000256" key="4">
    <source>
        <dbReference type="SAM" id="MobiDB-lite"/>
    </source>
</evidence>
<keyword evidence="3" id="KW-0378">Hydrolase</keyword>
<dbReference type="Pfam" id="PF02452">
    <property type="entry name" value="PemK_toxin"/>
    <property type="match status" value="1"/>
</dbReference>
<evidence type="ECO:0000256" key="2">
    <source>
        <dbReference type="ARBA" id="ARBA00022649"/>
    </source>
</evidence>
<evidence type="ECO:0000256" key="1">
    <source>
        <dbReference type="ARBA" id="ARBA00007521"/>
    </source>
</evidence>
<dbReference type="PIRSF" id="PIRSF033490">
    <property type="entry name" value="MazF"/>
    <property type="match status" value="1"/>
</dbReference>
<keyword evidence="6" id="KW-1185">Reference proteome</keyword>
<protein>
    <recommendedName>
        <fullName evidence="3">mRNA interferase</fullName>
        <ecNumber evidence="3">3.1.-.-</ecNumber>
    </recommendedName>
</protein>
<evidence type="ECO:0000256" key="3">
    <source>
        <dbReference type="PIRNR" id="PIRNR033490"/>
    </source>
</evidence>
<keyword evidence="3" id="KW-0255">Endonuclease</keyword>
<dbReference type="EC" id="3.1.-.-" evidence="3"/>
<evidence type="ECO:0000313" key="5">
    <source>
        <dbReference type="EMBL" id="MBD2732765.1"/>
    </source>
</evidence>
<proteinExistence type="inferred from homology"/>
<dbReference type="EMBL" id="JACJTU010000001">
    <property type="protein sequence ID" value="MBD2732765.1"/>
    <property type="molecule type" value="Genomic_DNA"/>
</dbReference>
<reference evidence="5 6" key="1">
    <citation type="journal article" date="2020" name="ISME J.">
        <title>Comparative genomics reveals insights into cyanobacterial evolution and habitat adaptation.</title>
        <authorList>
            <person name="Chen M.Y."/>
            <person name="Teng W.K."/>
            <person name="Zhao L."/>
            <person name="Hu C.X."/>
            <person name="Zhou Y.K."/>
            <person name="Han B.P."/>
            <person name="Song L.R."/>
            <person name="Shu W.S."/>
        </authorList>
    </citation>
    <scope>NUCLEOTIDE SEQUENCE [LARGE SCALE GENOMIC DNA]</scope>
    <source>
        <strain evidence="5 6">FACHB-159</strain>
    </source>
</reference>
<dbReference type="InterPro" id="IPR011067">
    <property type="entry name" value="Plasmid_toxin/cell-grow_inhib"/>
</dbReference>
<organism evidence="5 6">
    <name type="scientific">Nostoc paludosum FACHB-159</name>
    <dbReference type="NCBI Taxonomy" id="2692908"/>
    <lineage>
        <taxon>Bacteria</taxon>
        <taxon>Bacillati</taxon>
        <taxon>Cyanobacteriota</taxon>
        <taxon>Cyanophyceae</taxon>
        <taxon>Nostocales</taxon>
        <taxon>Nostocaceae</taxon>
        <taxon>Nostoc</taxon>
    </lineage>
</organism>
<dbReference type="RefSeq" id="WP_190953517.1">
    <property type="nucleotide sequence ID" value="NZ_JACJTU010000001.1"/>
</dbReference>
<comment type="caution">
    <text evidence="5">The sequence shown here is derived from an EMBL/GenBank/DDBJ whole genome shotgun (WGS) entry which is preliminary data.</text>
</comment>
<gene>
    <name evidence="5" type="ORF">H6H03_02390</name>
</gene>
<dbReference type="SUPFAM" id="SSF50118">
    <property type="entry name" value="Cell growth inhibitor/plasmid maintenance toxic component"/>
    <property type="match status" value="1"/>
</dbReference>
<evidence type="ECO:0000313" key="6">
    <source>
        <dbReference type="Proteomes" id="UP000637383"/>
    </source>
</evidence>
<dbReference type="InterPro" id="IPR003477">
    <property type="entry name" value="PemK-like"/>
</dbReference>
<comment type="similarity">
    <text evidence="1 3">Belongs to the PemK/MazF family.</text>
</comment>